<evidence type="ECO:0000313" key="2">
    <source>
        <dbReference type="EnsemblPlants" id="PNT72259"/>
    </source>
</evidence>
<evidence type="ECO:0000313" key="1">
    <source>
        <dbReference type="EMBL" id="PNT72262.1"/>
    </source>
</evidence>
<dbReference type="Gramene" id="PNT72260">
    <property type="protein sequence ID" value="PNT72260"/>
    <property type="gene ID" value="BRADI_2g41922v3"/>
</dbReference>
<dbReference type="EMBL" id="CM000881">
    <property type="protein sequence ID" value="PNT72259.1"/>
    <property type="molecule type" value="Genomic_DNA"/>
</dbReference>
<sequence length="74" mass="8385">MRLLQQPCDLPAASTGQDVVEITFRPNNYCCYRCCFATNLNLTAVYHAAHEMIWFLVDLILCCTEVSHGESVMI</sequence>
<accession>A0A2K2DDA9</accession>
<dbReference type="AlphaFoldDB" id="A0A2K2DDA9"/>
<protein>
    <submittedName>
        <fullName evidence="1 2">Uncharacterized protein</fullName>
    </submittedName>
</protein>
<dbReference type="EnsemblPlants" id="PNT72262">
    <property type="protein sequence ID" value="PNT72262"/>
    <property type="gene ID" value="BRADI_2g41922v3"/>
</dbReference>
<keyword evidence="3" id="KW-1185">Reference proteome</keyword>
<dbReference type="EnsemblPlants" id="PNT72261">
    <property type="protein sequence ID" value="PNT72261"/>
    <property type="gene ID" value="BRADI_2g41922v3"/>
</dbReference>
<dbReference type="InParanoid" id="A0A2K2DDA9"/>
<proteinExistence type="predicted"/>
<dbReference type="EnsemblPlants" id="PNT72259">
    <property type="protein sequence ID" value="PNT72259"/>
    <property type="gene ID" value="BRADI_2g41922v3"/>
</dbReference>
<reference evidence="2" key="3">
    <citation type="submission" date="2018-08" db="UniProtKB">
        <authorList>
            <consortium name="EnsemblPlants"/>
        </authorList>
    </citation>
    <scope>IDENTIFICATION</scope>
    <source>
        <strain evidence="2">cv. Bd21</strain>
    </source>
</reference>
<organism evidence="1">
    <name type="scientific">Brachypodium distachyon</name>
    <name type="common">Purple false brome</name>
    <name type="synonym">Trachynia distachya</name>
    <dbReference type="NCBI Taxonomy" id="15368"/>
    <lineage>
        <taxon>Eukaryota</taxon>
        <taxon>Viridiplantae</taxon>
        <taxon>Streptophyta</taxon>
        <taxon>Embryophyta</taxon>
        <taxon>Tracheophyta</taxon>
        <taxon>Spermatophyta</taxon>
        <taxon>Magnoliopsida</taxon>
        <taxon>Liliopsida</taxon>
        <taxon>Poales</taxon>
        <taxon>Poaceae</taxon>
        <taxon>BOP clade</taxon>
        <taxon>Pooideae</taxon>
        <taxon>Stipodae</taxon>
        <taxon>Brachypodieae</taxon>
        <taxon>Brachypodium</taxon>
    </lineage>
</organism>
<dbReference type="EMBL" id="CM000881">
    <property type="protein sequence ID" value="PNT72262.1"/>
    <property type="molecule type" value="Genomic_DNA"/>
</dbReference>
<dbReference type="Gramene" id="PNT72261">
    <property type="protein sequence ID" value="PNT72261"/>
    <property type="gene ID" value="BRADI_2g41922v3"/>
</dbReference>
<reference evidence="1" key="2">
    <citation type="submission" date="2017-06" db="EMBL/GenBank/DDBJ databases">
        <title>WGS assembly of Brachypodium distachyon.</title>
        <authorList>
            <consortium name="The International Brachypodium Initiative"/>
            <person name="Lucas S."/>
            <person name="Harmon-Smith M."/>
            <person name="Lail K."/>
            <person name="Tice H."/>
            <person name="Grimwood J."/>
            <person name="Bruce D."/>
            <person name="Barry K."/>
            <person name="Shu S."/>
            <person name="Lindquist E."/>
            <person name="Wang M."/>
            <person name="Pitluck S."/>
            <person name="Vogel J.P."/>
            <person name="Garvin D.F."/>
            <person name="Mockler T.C."/>
            <person name="Schmutz J."/>
            <person name="Rokhsar D."/>
            <person name="Bevan M.W."/>
        </authorList>
    </citation>
    <scope>NUCLEOTIDE SEQUENCE</scope>
    <source>
        <strain evidence="1">Bd21</strain>
    </source>
</reference>
<name>A0A2K2DDA9_BRADI</name>
<dbReference type="Gramene" id="PNT72259">
    <property type="protein sequence ID" value="PNT72259"/>
    <property type="gene ID" value="BRADI_2g41922v3"/>
</dbReference>
<evidence type="ECO:0000313" key="3">
    <source>
        <dbReference type="Proteomes" id="UP000008810"/>
    </source>
</evidence>
<reference evidence="1 2" key="1">
    <citation type="journal article" date="2010" name="Nature">
        <title>Genome sequencing and analysis of the model grass Brachypodium distachyon.</title>
        <authorList>
            <consortium name="International Brachypodium Initiative"/>
        </authorList>
    </citation>
    <scope>NUCLEOTIDE SEQUENCE [LARGE SCALE GENOMIC DNA]</scope>
    <source>
        <strain evidence="1 2">Bd21</strain>
    </source>
</reference>
<dbReference type="EnsemblPlants" id="PNT72260">
    <property type="protein sequence ID" value="PNT72260"/>
    <property type="gene ID" value="BRADI_2g41922v3"/>
</dbReference>
<gene>
    <name evidence="1" type="ORF">BRADI_2g41922v3</name>
</gene>
<dbReference type="EMBL" id="CM000881">
    <property type="protein sequence ID" value="PNT72261.1"/>
    <property type="molecule type" value="Genomic_DNA"/>
</dbReference>
<dbReference type="Gramene" id="PNT72262">
    <property type="protein sequence ID" value="PNT72262"/>
    <property type="gene ID" value="BRADI_2g41922v3"/>
</dbReference>
<dbReference type="Proteomes" id="UP000008810">
    <property type="component" value="Chromosome 2"/>
</dbReference>
<dbReference type="EMBL" id="CM000881">
    <property type="protein sequence ID" value="PNT72260.1"/>
    <property type="molecule type" value="Genomic_DNA"/>
</dbReference>